<proteinExistence type="predicted"/>
<dbReference type="Proteomes" id="UP000094527">
    <property type="component" value="Unassembled WGS sequence"/>
</dbReference>
<gene>
    <name evidence="1" type="ORF">Ocin01_10681</name>
</gene>
<dbReference type="GO" id="GO:0003676">
    <property type="term" value="F:nucleic acid binding"/>
    <property type="evidence" value="ECO:0007669"/>
    <property type="project" value="InterPro"/>
</dbReference>
<evidence type="ECO:0000313" key="1">
    <source>
        <dbReference type="EMBL" id="ODM96000.1"/>
    </source>
</evidence>
<sequence>MSPHLELLRKVPSFPNYTSSLFGYPERCFPNGMSSLIVLGPPIHLYNYLPSNQCTIHASGFPDWATISDIAEIFEQFGKIYSIELSVTIDPKQRIGPAPPHCNGWALITYLSYESTQKALFAHLTRRIPGMCTPISIYKGCCSNVVLLKNLPSFLSKADILSRINSYQGLVSISFIGVSTARMIFQELDLALLFMDLVSAGGLVIEGYTCTVEPEDRDEIDDFDT</sequence>
<reference evidence="1 2" key="1">
    <citation type="journal article" date="2016" name="Genome Biol. Evol.">
        <title>Gene Family Evolution Reflects Adaptation to Soil Environmental Stressors in the Genome of the Collembolan Orchesella cincta.</title>
        <authorList>
            <person name="Faddeeva-Vakhrusheva A."/>
            <person name="Derks M.F."/>
            <person name="Anvar S.Y."/>
            <person name="Agamennone V."/>
            <person name="Suring W."/>
            <person name="Smit S."/>
            <person name="van Straalen N.M."/>
            <person name="Roelofs D."/>
        </authorList>
    </citation>
    <scope>NUCLEOTIDE SEQUENCE [LARGE SCALE GENOMIC DNA]</scope>
    <source>
        <tissue evidence="1">Mixed pool</tissue>
    </source>
</reference>
<comment type="caution">
    <text evidence="1">The sequence shown here is derived from an EMBL/GenBank/DDBJ whole genome shotgun (WGS) entry which is preliminary data.</text>
</comment>
<evidence type="ECO:0000313" key="2">
    <source>
        <dbReference type="Proteomes" id="UP000094527"/>
    </source>
</evidence>
<dbReference type="SUPFAM" id="SSF54928">
    <property type="entry name" value="RNA-binding domain, RBD"/>
    <property type="match status" value="1"/>
</dbReference>
<organism evidence="1 2">
    <name type="scientific">Orchesella cincta</name>
    <name type="common">Springtail</name>
    <name type="synonym">Podura cincta</name>
    <dbReference type="NCBI Taxonomy" id="48709"/>
    <lineage>
        <taxon>Eukaryota</taxon>
        <taxon>Metazoa</taxon>
        <taxon>Ecdysozoa</taxon>
        <taxon>Arthropoda</taxon>
        <taxon>Hexapoda</taxon>
        <taxon>Collembola</taxon>
        <taxon>Entomobryomorpha</taxon>
        <taxon>Entomobryoidea</taxon>
        <taxon>Orchesellidae</taxon>
        <taxon>Orchesellinae</taxon>
        <taxon>Orchesella</taxon>
    </lineage>
</organism>
<keyword evidence="2" id="KW-1185">Reference proteome</keyword>
<dbReference type="InterPro" id="IPR035979">
    <property type="entry name" value="RBD_domain_sf"/>
</dbReference>
<dbReference type="EMBL" id="LJIJ01000596">
    <property type="protein sequence ID" value="ODM96000.1"/>
    <property type="molecule type" value="Genomic_DNA"/>
</dbReference>
<dbReference type="OMA" id="WATISDI"/>
<name>A0A1D2MSD4_ORCCI</name>
<accession>A0A1D2MSD4</accession>
<dbReference type="AlphaFoldDB" id="A0A1D2MSD4"/>
<protein>
    <submittedName>
        <fullName evidence="1">CUGBP Elav-like family member 3</fullName>
    </submittedName>
</protein>
<dbReference type="CDD" id="cd00590">
    <property type="entry name" value="RRM_SF"/>
    <property type="match status" value="1"/>
</dbReference>
<dbReference type="Gene3D" id="3.30.70.330">
    <property type="match status" value="1"/>
</dbReference>
<dbReference type="InterPro" id="IPR012677">
    <property type="entry name" value="Nucleotide-bd_a/b_plait_sf"/>
</dbReference>